<dbReference type="AlphaFoldDB" id="E7ABM4"/>
<sequence>MNLSSLRIGTKLVSLIIGVLLVIFIILSLVITYKSSETLQTEAYKTLYNVAKRHANRITPAFNQGFALLETLKATIQTSIAHNSLREDELISFIRTAFDEASWSDYCFLYLPRAAFKDRGDQAIPGFKDVGYLNKKEGFYLALKDTDVSQVGGIAPLSIEQSSGFFNDPNVKEAMLANKNTLSEPMRVNIAGDDVTSVIATVPIQDKQNRAVGFISFSINLAKMRQEIILEKTSSVYQGDIIAVVSSTGRVAAFPNTNMIGKSLLEVNPGPLTEAILKIVKEHKEGVFPYINIRHEQSFIGLVNFKVWRDIDQFWSVFIVAPKHSIFKPKEELTKLVITTAFLSLIIAGICVALLANKIISARLSVVLEGLISFFRFLNHEKISLKPLKIQSNDELGQMVSAINTNIQKIQVSLEEDEQAVSQSVNTAKIIESGDLSARITQIPANPQLKELKNVLNTMLDALERKVGSNINAINAVFEAYKQFDFTAEIQNAKGTVETTTNMLGQDIRQMLNASFAFAKELSSQSAVLKESMQTLSQSSVSQSNSLEGTARQIVQITASMQSTSAQTTEISKQAQEIKNIIGIIQDIADQTNLLALNAAIEAARAGEHGRGFAVVADEVRKLAERTGKSLGEIEANANALIQSIDGIVSNIQEQTMGIERVNETVEQLEIVVQENAQIALDTDQITQKVNDIAKEIFDDVKKKKF</sequence>
<evidence type="ECO:0000256" key="3">
    <source>
        <dbReference type="PROSITE-ProRule" id="PRU00284"/>
    </source>
</evidence>
<evidence type="ECO:0000256" key="2">
    <source>
        <dbReference type="ARBA" id="ARBA00029447"/>
    </source>
</evidence>
<dbReference type="Pfam" id="PF00015">
    <property type="entry name" value="MCPsignal"/>
    <property type="match status" value="1"/>
</dbReference>
<dbReference type="Proteomes" id="UP000007934">
    <property type="component" value="Chromosome"/>
</dbReference>
<dbReference type="Gene3D" id="1.10.287.950">
    <property type="entry name" value="Methyl-accepting chemotaxis protein"/>
    <property type="match status" value="1"/>
</dbReference>
<keyword evidence="8" id="KW-1185">Reference proteome</keyword>
<name>E7ABM4_HELFC</name>
<keyword evidence="1 3" id="KW-0807">Transducer</keyword>
<keyword evidence="4" id="KW-0812">Transmembrane</keyword>
<dbReference type="HOGENOM" id="CLU_000445_107_30_7"/>
<evidence type="ECO:0000313" key="8">
    <source>
        <dbReference type="Proteomes" id="UP000007934"/>
    </source>
</evidence>
<dbReference type="STRING" id="936155.HFELIS_16450"/>
<evidence type="ECO:0000259" key="6">
    <source>
        <dbReference type="PROSITE" id="PS50885"/>
    </source>
</evidence>
<dbReference type="GO" id="GO:0016020">
    <property type="term" value="C:membrane"/>
    <property type="evidence" value="ECO:0007669"/>
    <property type="project" value="InterPro"/>
</dbReference>
<dbReference type="PANTHER" id="PTHR32089">
    <property type="entry name" value="METHYL-ACCEPTING CHEMOTAXIS PROTEIN MCPB"/>
    <property type="match status" value="1"/>
</dbReference>
<dbReference type="Gene3D" id="1.20.120.1530">
    <property type="match status" value="1"/>
</dbReference>
<reference evidence="7 8" key="1">
    <citation type="journal article" date="2011" name="Genome Biol. Evol.">
        <title>Comparative whole genome sequence analysis of the carcinogenic bacterial model pathogen Helicobacter felis.</title>
        <authorList>
            <person name="Arnold I.C."/>
            <person name="Zigova Z."/>
            <person name="Holden M."/>
            <person name="Lawley T.D."/>
            <person name="Rad R."/>
            <person name="Dougan G."/>
            <person name="Falkow S."/>
            <person name="Bentley S.D."/>
            <person name="Muller A."/>
        </authorList>
    </citation>
    <scope>NUCLEOTIDE SEQUENCE [LARGE SCALE GENOMIC DNA]</scope>
    <source>
        <strain evidence="8">ATCC 49179 / CCUG 28539 / NCTC 12436 / CS1</strain>
    </source>
</reference>
<evidence type="ECO:0000259" key="5">
    <source>
        <dbReference type="PROSITE" id="PS50111"/>
    </source>
</evidence>
<feature type="transmembrane region" description="Helical" evidence="4">
    <location>
        <begin position="12"/>
        <end position="33"/>
    </location>
</feature>
<keyword evidence="4" id="KW-1133">Transmembrane helix</keyword>
<dbReference type="PANTHER" id="PTHR32089:SF112">
    <property type="entry name" value="LYSOZYME-LIKE PROTEIN-RELATED"/>
    <property type="match status" value="1"/>
</dbReference>
<dbReference type="SUPFAM" id="SSF58104">
    <property type="entry name" value="Methyl-accepting chemotaxis protein (MCP) signaling domain"/>
    <property type="match status" value="1"/>
</dbReference>
<dbReference type="KEGG" id="hfe:HFELIS_16450"/>
<dbReference type="GO" id="GO:0007165">
    <property type="term" value="P:signal transduction"/>
    <property type="evidence" value="ECO:0007669"/>
    <property type="project" value="UniProtKB-KW"/>
</dbReference>
<dbReference type="GeneID" id="77145274"/>
<evidence type="ECO:0000256" key="4">
    <source>
        <dbReference type="SAM" id="Phobius"/>
    </source>
</evidence>
<dbReference type="PROSITE" id="PS50111">
    <property type="entry name" value="CHEMOTAXIS_TRANSDUC_2"/>
    <property type="match status" value="1"/>
</dbReference>
<keyword evidence="4" id="KW-0472">Membrane</keyword>
<evidence type="ECO:0000313" key="7">
    <source>
        <dbReference type="EMBL" id="CBY83729.1"/>
    </source>
</evidence>
<dbReference type="Gene3D" id="3.30.450.20">
    <property type="entry name" value="PAS domain"/>
    <property type="match status" value="1"/>
</dbReference>
<dbReference type="PROSITE" id="PS50885">
    <property type="entry name" value="HAMP"/>
    <property type="match status" value="1"/>
</dbReference>
<dbReference type="eggNOG" id="COG0840">
    <property type="taxonomic scope" value="Bacteria"/>
</dbReference>
<evidence type="ECO:0000256" key="1">
    <source>
        <dbReference type="ARBA" id="ARBA00023224"/>
    </source>
</evidence>
<dbReference type="InterPro" id="IPR003660">
    <property type="entry name" value="HAMP_dom"/>
</dbReference>
<dbReference type="RefSeq" id="WP_013470049.1">
    <property type="nucleotide sequence ID" value="NC_014810.2"/>
</dbReference>
<dbReference type="InterPro" id="IPR004089">
    <property type="entry name" value="MCPsignal_dom"/>
</dbReference>
<feature type="domain" description="Methyl-accepting transducer" evidence="5">
    <location>
        <begin position="486"/>
        <end position="696"/>
    </location>
</feature>
<dbReference type="EMBL" id="FQ670179">
    <property type="protein sequence ID" value="CBY83729.1"/>
    <property type="molecule type" value="Genomic_DNA"/>
</dbReference>
<protein>
    <submittedName>
        <fullName evidence="7">Methyl-accepting chemotaxis protein</fullName>
    </submittedName>
</protein>
<feature type="domain" description="HAMP" evidence="6">
    <location>
        <begin position="425"/>
        <end position="468"/>
    </location>
</feature>
<proteinExistence type="inferred from homology"/>
<organism evidence="7 8">
    <name type="scientific">Helicobacter felis (strain ATCC 49179 / CCUG 28539 / NCTC 12436 / CS1)</name>
    <dbReference type="NCBI Taxonomy" id="936155"/>
    <lineage>
        <taxon>Bacteria</taxon>
        <taxon>Pseudomonadati</taxon>
        <taxon>Campylobacterota</taxon>
        <taxon>Epsilonproteobacteria</taxon>
        <taxon>Campylobacterales</taxon>
        <taxon>Helicobacteraceae</taxon>
        <taxon>Helicobacter</taxon>
    </lineage>
</organism>
<dbReference type="OrthoDB" id="5348717at2"/>
<accession>E7ABM4</accession>
<dbReference type="SMART" id="SM00283">
    <property type="entry name" value="MA"/>
    <property type="match status" value="1"/>
</dbReference>
<gene>
    <name evidence="7" type="ordered locus">Hfelis_16450</name>
</gene>
<comment type="similarity">
    <text evidence="2">Belongs to the methyl-accepting chemotaxis (MCP) protein family.</text>
</comment>